<gene>
    <name evidence="2" type="ORF">M440DRAFT_1399464</name>
</gene>
<dbReference type="EMBL" id="KZ679129">
    <property type="protein sequence ID" value="PTB78296.1"/>
    <property type="molecule type" value="Genomic_DNA"/>
</dbReference>
<proteinExistence type="predicted"/>
<reference evidence="2 3" key="1">
    <citation type="submission" date="2016-07" db="EMBL/GenBank/DDBJ databases">
        <title>Multiple horizontal gene transfer events from other fungi enriched the ability of initially mycotrophic Trichoderma (Ascomycota) to feed on dead plant biomass.</title>
        <authorList>
            <consortium name="DOE Joint Genome Institute"/>
            <person name="Aerts A."/>
            <person name="Atanasova L."/>
            <person name="Chenthamara K."/>
            <person name="Zhang J."/>
            <person name="Grujic M."/>
            <person name="Henrissat B."/>
            <person name="Kuo A."/>
            <person name="Salamov A."/>
            <person name="Lipzen A."/>
            <person name="Labutti K."/>
            <person name="Barry K."/>
            <person name="Miao Y."/>
            <person name="Rahimi M.J."/>
            <person name="Shen Q."/>
            <person name="Grigoriev I.V."/>
            <person name="Kubicek C.P."/>
            <person name="Druzhinina I.S."/>
        </authorList>
    </citation>
    <scope>NUCLEOTIDE SEQUENCE [LARGE SCALE GENOMIC DNA]</scope>
    <source>
        <strain evidence="2 3">ATCC 18648</strain>
    </source>
</reference>
<dbReference type="Proteomes" id="UP000240760">
    <property type="component" value="Unassembled WGS sequence"/>
</dbReference>
<accession>A0A2T4C9Q0</accession>
<name>A0A2T4C9Q0_TRILO</name>
<organism evidence="2 3">
    <name type="scientific">Trichoderma longibrachiatum ATCC 18648</name>
    <dbReference type="NCBI Taxonomy" id="983965"/>
    <lineage>
        <taxon>Eukaryota</taxon>
        <taxon>Fungi</taxon>
        <taxon>Dikarya</taxon>
        <taxon>Ascomycota</taxon>
        <taxon>Pezizomycotina</taxon>
        <taxon>Sordariomycetes</taxon>
        <taxon>Hypocreomycetidae</taxon>
        <taxon>Hypocreales</taxon>
        <taxon>Hypocreaceae</taxon>
        <taxon>Trichoderma</taxon>
    </lineage>
</organism>
<dbReference type="AlphaFoldDB" id="A0A2T4C9Q0"/>
<feature type="region of interest" description="Disordered" evidence="1">
    <location>
        <begin position="84"/>
        <end position="141"/>
    </location>
</feature>
<protein>
    <submittedName>
        <fullName evidence="2">Uncharacterized protein</fullName>
    </submittedName>
</protein>
<feature type="compositionally biased region" description="Polar residues" evidence="1">
    <location>
        <begin position="131"/>
        <end position="141"/>
    </location>
</feature>
<evidence type="ECO:0000256" key="1">
    <source>
        <dbReference type="SAM" id="MobiDB-lite"/>
    </source>
</evidence>
<keyword evidence="3" id="KW-1185">Reference proteome</keyword>
<evidence type="ECO:0000313" key="2">
    <source>
        <dbReference type="EMBL" id="PTB78296.1"/>
    </source>
</evidence>
<evidence type="ECO:0000313" key="3">
    <source>
        <dbReference type="Proteomes" id="UP000240760"/>
    </source>
</evidence>
<sequence length="141" mass="15511">MCSYTRSRCALSASEEGSVTRRKRSVRGYLGTKYVNPRLCMSASAFCATKLEKANRVSMCISLMLHILASTWKVGVRLYYSHSPFAPPTPPVSGSSSGRRGRDVHVGEDLGQCKNGTHGKHTTHEKKDQLGRQSQTGCYPD</sequence>